<dbReference type="PANTHER" id="PTHR47180:SF1">
    <property type="entry name" value="ADP-RIBOSYLATION FACTOR-BINDING PROTEIN GGA1-RELATED"/>
    <property type="match status" value="1"/>
</dbReference>
<dbReference type="PROSITE" id="PS50909">
    <property type="entry name" value="GAT"/>
    <property type="match status" value="1"/>
</dbReference>
<dbReference type="PROSITE" id="PS50179">
    <property type="entry name" value="VHS"/>
    <property type="match status" value="1"/>
</dbReference>
<dbReference type="InterPro" id="IPR002014">
    <property type="entry name" value="VHS_dom"/>
</dbReference>
<evidence type="ECO:0000256" key="1">
    <source>
        <dbReference type="ARBA" id="ARBA00004601"/>
    </source>
</evidence>
<dbReference type="SUPFAM" id="SSF89009">
    <property type="entry name" value="GAT-like domain"/>
    <property type="match status" value="1"/>
</dbReference>
<dbReference type="SMART" id="SM00809">
    <property type="entry name" value="Alpha_adaptinC2"/>
    <property type="match status" value="1"/>
</dbReference>
<proteinExistence type="predicted"/>
<evidence type="ECO:0000256" key="4">
    <source>
        <dbReference type="ARBA" id="ARBA00023034"/>
    </source>
</evidence>
<evidence type="ECO:0000256" key="3">
    <source>
        <dbReference type="ARBA" id="ARBA00022927"/>
    </source>
</evidence>
<comment type="function">
    <text evidence="5">May play a role in the regulation of membrane traffic through the trans-Golgi network.</text>
</comment>
<dbReference type="SUPFAM" id="SSF49348">
    <property type="entry name" value="Clathrin adaptor appendage domain"/>
    <property type="match status" value="1"/>
</dbReference>
<evidence type="ECO:0000259" key="7">
    <source>
        <dbReference type="PROSITE" id="PS50180"/>
    </source>
</evidence>
<dbReference type="InterPro" id="IPR008152">
    <property type="entry name" value="Clathrin_a/b/g-adaptin_app_Ig"/>
</dbReference>
<evidence type="ECO:0000256" key="2">
    <source>
        <dbReference type="ARBA" id="ARBA00022448"/>
    </source>
</evidence>
<dbReference type="InterPro" id="IPR052653">
    <property type="entry name" value="ARF-binding"/>
</dbReference>
<dbReference type="GO" id="GO:0043328">
    <property type="term" value="P:protein transport to vacuole involved in ubiquitin-dependent protein catabolic process via the multivesicular body sorting pathway"/>
    <property type="evidence" value="ECO:0007669"/>
    <property type="project" value="TreeGrafter"/>
</dbReference>
<dbReference type="SUPFAM" id="SSF48464">
    <property type="entry name" value="ENTH/VHS domain"/>
    <property type="match status" value="1"/>
</dbReference>
<dbReference type="Pfam" id="PF00790">
    <property type="entry name" value="VHS"/>
    <property type="match status" value="1"/>
</dbReference>
<sequence length="611" mass="68950">MPYPSHYDNHHGNRRTVGISNPLLVKIQRACRKTLHSPDLALNLEIADLINERQGAYPREACITLVKLINCRDLHTAIFAFALLDILVKNCGYPVHLQISRKEFLNELVKRFPEHPPVYYSDIQKLILTAIEEWYQTIAKHGENKKDMGYIRDMHRLLKFKGYNFPKIDSKDLAVLKPKRQLKTTKEIQREQDIKQAAKLEELIRRGSPQDLLEANKLMKVMAGFKQDNIIEAKKSMNHELNKLKVKADLFHELLIKKPQINNNDDELNQVFEELYSILKMAQPKFAKIIEEEEEDEKLIQNVMAFNNYVDELLNKYLLMKDGKTNIEITNNHIESFSTSKNVKSSIDTNYNNAEGAVAHEINLIDFDDEPSQSSSPIPNGITKASNDPFSDISNQNTKENISDNNLVDLLGDFDNLNLSNTVSTHQNFGMNGDIHLGTATVATPVVTNNNINGIIPEASDDLLSLNHSSSSSSISNSPNFQVPKNQEIITDSTDQRVLVNQSNNVKIDMIQTKLSLDTLRLNLIMSNITPLDVSNVTLSLAAPKSVSLKLETQSADYIPANRRDGVSQVAILDNISMNSGKPLKIKWKLNYKVSGSTPIEETAVFTLPKI</sequence>
<dbReference type="AlphaFoldDB" id="A0A1X7QXF7"/>
<keyword evidence="10" id="KW-1185">Reference proteome</keyword>
<keyword evidence="3" id="KW-0653">Protein transport</keyword>
<dbReference type="GO" id="GO:0006895">
    <property type="term" value="P:Golgi to endosome transport"/>
    <property type="evidence" value="ECO:0007669"/>
    <property type="project" value="TreeGrafter"/>
</dbReference>
<accession>A0A1X7QXF7</accession>
<reference evidence="9 10" key="1">
    <citation type="submission" date="2017-04" db="EMBL/GenBank/DDBJ databases">
        <authorList>
            <person name="Afonso C.L."/>
            <person name="Miller P.J."/>
            <person name="Scott M.A."/>
            <person name="Spackman E."/>
            <person name="Goraichik I."/>
            <person name="Dimitrov K.M."/>
            <person name="Suarez D.L."/>
            <person name="Swayne D.E."/>
        </authorList>
    </citation>
    <scope>NUCLEOTIDE SEQUENCE [LARGE SCALE GENOMIC DNA]</scope>
</reference>
<protein>
    <submittedName>
        <fullName evidence="9">Similar to Saccharomyces cerevisiae YHR108W GGA2 Protein that interacts with and regulates Arf1p and Arf2p in a GTP-dependent manner to facilitate traffic through the late Golgi</fullName>
    </submittedName>
</protein>
<dbReference type="InterPro" id="IPR008942">
    <property type="entry name" value="ENTH_VHS"/>
</dbReference>
<feature type="domain" description="VHS" evidence="6">
    <location>
        <begin position="30"/>
        <end position="166"/>
    </location>
</feature>
<evidence type="ECO:0000313" key="9">
    <source>
        <dbReference type="EMBL" id="SMN18108.1"/>
    </source>
</evidence>
<dbReference type="Pfam" id="PF02883">
    <property type="entry name" value="Alpha_adaptinC2"/>
    <property type="match status" value="1"/>
</dbReference>
<dbReference type="PANTHER" id="PTHR47180">
    <property type="entry name" value="ADP-RIBOSYLATION FACTOR-BINDING PROTEIN GGA1-RELATED"/>
    <property type="match status" value="1"/>
</dbReference>
<dbReference type="Pfam" id="PF03127">
    <property type="entry name" value="GAT"/>
    <property type="match status" value="1"/>
</dbReference>
<dbReference type="GO" id="GO:0005802">
    <property type="term" value="C:trans-Golgi network"/>
    <property type="evidence" value="ECO:0007669"/>
    <property type="project" value="TreeGrafter"/>
</dbReference>
<dbReference type="GO" id="GO:0035091">
    <property type="term" value="F:phosphatidylinositol binding"/>
    <property type="evidence" value="ECO:0007669"/>
    <property type="project" value="InterPro"/>
</dbReference>
<dbReference type="PROSITE" id="PS50180">
    <property type="entry name" value="GAE"/>
    <property type="match status" value="1"/>
</dbReference>
<feature type="domain" description="GAT" evidence="8">
    <location>
        <begin position="193"/>
        <end position="322"/>
    </location>
</feature>
<evidence type="ECO:0000256" key="5">
    <source>
        <dbReference type="ARBA" id="ARBA00053552"/>
    </source>
</evidence>
<dbReference type="GO" id="GO:0005829">
    <property type="term" value="C:cytosol"/>
    <property type="evidence" value="ECO:0007669"/>
    <property type="project" value="GOC"/>
</dbReference>
<dbReference type="InterPro" id="IPR008153">
    <property type="entry name" value="GAE_dom"/>
</dbReference>
<keyword evidence="2" id="KW-0813">Transport</keyword>
<name>A0A1X7QXF7_9SACH</name>
<dbReference type="FunFam" id="1.25.40.90:FF:000008">
    <property type="entry name" value="VHS domain protein"/>
    <property type="match status" value="1"/>
</dbReference>
<organism evidence="9 10">
    <name type="scientific">Maudiozyma saulgeensis</name>
    <dbReference type="NCBI Taxonomy" id="1789683"/>
    <lineage>
        <taxon>Eukaryota</taxon>
        <taxon>Fungi</taxon>
        <taxon>Dikarya</taxon>
        <taxon>Ascomycota</taxon>
        <taxon>Saccharomycotina</taxon>
        <taxon>Saccharomycetes</taxon>
        <taxon>Saccharomycetales</taxon>
        <taxon>Saccharomycetaceae</taxon>
        <taxon>Maudiozyma</taxon>
    </lineage>
</organism>
<dbReference type="Proteomes" id="UP000196158">
    <property type="component" value="Unassembled WGS sequence"/>
</dbReference>
<dbReference type="InterPro" id="IPR038425">
    <property type="entry name" value="GAT_sf"/>
</dbReference>
<dbReference type="Gene3D" id="1.20.58.160">
    <property type="match status" value="1"/>
</dbReference>
<dbReference type="STRING" id="1789683.A0A1X7QXF7"/>
<keyword evidence="4" id="KW-0333">Golgi apparatus</keyword>
<feature type="domain" description="GAE" evidence="7">
    <location>
        <begin position="491"/>
        <end position="609"/>
    </location>
</feature>
<dbReference type="EMBL" id="FXLY01000002">
    <property type="protein sequence ID" value="SMN18108.1"/>
    <property type="molecule type" value="Genomic_DNA"/>
</dbReference>
<comment type="subcellular location">
    <subcellularLocation>
        <location evidence="1">Golgi apparatus</location>
        <location evidence="1">trans-Golgi network</location>
    </subcellularLocation>
</comment>
<gene>
    <name evidence="9" type="ORF">KASA_0Q05269G</name>
</gene>
<dbReference type="Gene3D" id="2.60.40.1230">
    <property type="match status" value="1"/>
</dbReference>
<dbReference type="InterPro" id="IPR004152">
    <property type="entry name" value="GAT_dom"/>
</dbReference>
<dbReference type="InterPro" id="IPR013041">
    <property type="entry name" value="Clathrin_app_Ig-like_sf"/>
</dbReference>
<dbReference type="Gene3D" id="1.25.40.90">
    <property type="match status" value="1"/>
</dbReference>
<dbReference type="OrthoDB" id="2018246at2759"/>
<dbReference type="SMART" id="SM00288">
    <property type="entry name" value="VHS"/>
    <property type="match status" value="1"/>
</dbReference>
<evidence type="ECO:0000259" key="6">
    <source>
        <dbReference type="PROSITE" id="PS50179"/>
    </source>
</evidence>
<evidence type="ECO:0000259" key="8">
    <source>
        <dbReference type="PROSITE" id="PS50909"/>
    </source>
</evidence>
<dbReference type="CDD" id="cd16998">
    <property type="entry name" value="VHS_GGA_fungi"/>
    <property type="match status" value="1"/>
</dbReference>
<evidence type="ECO:0000313" key="10">
    <source>
        <dbReference type="Proteomes" id="UP000196158"/>
    </source>
</evidence>
<dbReference type="GO" id="GO:0043130">
    <property type="term" value="F:ubiquitin binding"/>
    <property type="evidence" value="ECO:0007669"/>
    <property type="project" value="InterPro"/>
</dbReference>
<dbReference type="GO" id="GO:0006896">
    <property type="term" value="P:Golgi to vacuole transport"/>
    <property type="evidence" value="ECO:0007669"/>
    <property type="project" value="UniProtKB-ARBA"/>
</dbReference>